<dbReference type="EMBL" id="BNAG01000005">
    <property type="protein sequence ID" value="GHE74576.1"/>
    <property type="molecule type" value="Genomic_DNA"/>
</dbReference>
<evidence type="ECO:0000313" key="1">
    <source>
        <dbReference type="EMBL" id="GHE74576.1"/>
    </source>
</evidence>
<keyword evidence="2" id="KW-1185">Reference proteome</keyword>
<evidence type="ECO:0000313" key="2">
    <source>
        <dbReference type="Proteomes" id="UP000658258"/>
    </source>
</evidence>
<protein>
    <submittedName>
        <fullName evidence="1">Uncharacterized protein</fullName>
    </submittedName>
</protein>
<accession>A0ABQ3IC94</accession>
<comment type="caution">
    <text evidence="1">The sequence shown here is derived from an EMBL/GenBank/DDBJ whole genome shotgun (WGS) entry which is preliminary data.</text>
</comment>
<dbReference type="InterPro" id="IPR036511">
    <property type="entry name" value="TGT-like_sf"/>
</dbReference>
<gene>
    <name evidence="1" type="ORF">GCM10011340_34040</name>
</gene>
<name>A0ABQ3IC94_9BACT</name>
<dbReference type="RefSeq" id="WP_189631508.1">
    <property type="nucleotide sequence ID" value="NZ_BNAG01000005.1"/>
</dbReference>
<proteinExistence type="predicted"/>
<dbReference type="Proteomes" id="UP000658258">
    <property type="component" value="Unassembled WGS sequence"/>
</dbReference>
<sequence length="343" mass="39117">MKSRTIKHPTGVEIETPLLIPSFSSKGFALLKKKINNKPKEVSEIYDVLNVPAQELLHESLLVSAYDVYHGYIPPLSEIGITNVVFIDSGGYETSESFDISGVNKTRHEVLDWGEEELIRTLSSCPEETSFVIVNFDHGEIRLPFEDQIQNADKFFSQFRNRMLTDFLIKPEKKQQPNVVIDDLLRSIHSLNKFDIIGLTEKELGNSIYDRMINVKKVRKSLDSNGLADKPIHVFGSLDPVTSVLYFFAGAEIFDGLTWLKFSYHNGMAIYTHNFSVLSEALGVQSKDKAIALSSLISNVNYLEKLKFAMRDFSKTRSFDSFNYLNNDKLIEVFEECYNRVKD</sequence>
<reference evidence="2" key="1">
    <citation type="journal article" date="2019" name="Int. J. Syst. Evol. Microbiol.">
        <title>The Global Catalogue of Microorganisms (GCM) 10K type strain sequencing project: providing services to taxonomists for standard genome sequencing and annotation.</title>
        <authorList>
            <consortium name="The Broad Institute Genomics Platform"/>
            <consortium name="The Broad Institute Genome Sequencing Center for Infectious Disease"/>
            <person name="Wu L."/>
            <person name="Ma J."/>
        </authorList>
    </citation>
    <scope>NUCLEOTIDE SEQUENCE [LARGE SCALE GENOMIC DNA]</scope>
    <source>
        <strain evidence="2">CGMCC 1.15111</strain>
    </source>
</reference>
<organism evidence="1 2">
    <name type="scientific">Roseivirga thermotolerans</name>
    <dbReference type="NCBI Taxonomy" id="1758176"/>
    <lineage>
        <taxon>Bacteria</taxon>
        <taxon>Pseudomonadati</taxon>
        <taxon>Bacteroidota</taxon>
        <taxon>Cytophagia</taxon>
        <taxon>Cytophagales</taxon>
        <taxon>Roseivirgaceae</taxon>
        <taxon>Roseivirga</taxon>
    </lineage>
</organism>
<dbReference type="SUPFAM" id="SSF51713">
    <property type="entry name" value="tRNA-guanine transglycosylase"/>
    <property type="match status" value="1"/>
</dbReference>
<dbReference type="Gene3D" id="3.20.20.105">
    <property type="entry name" value="Queuine tRNA-ribosyltransferase-like"/>
    <property type="match status" value="1"/>
</dbReference>